<proteinExistence type="predicted"/>
<evidence type="ECO:0000256" key="2">
    <source>
        <dbReference type="ARBA" id="ARBA00022448"/>
    </source>
</evidence>
<dbReference type="InterPro" id="IPR007387">
    <property type="entry name" value="TRAP_DctQ"/>
</dbReference>
<dbReference type="EMBL" id="UOEQ01000057">
    <property type="protein sequence ID" value="VAW14927.1"/>
    <property type="molecule type" value="Genomic_DNA"/>
</dbReference>
<evidence type="ECO:0000259" key="9">
    <source>
        <dbReference type="Pfam" id="PF04290"/>
    </source>
</evidence>
<reference evidence="10" key="1">
    <citation type="submission" date="2018-06" db="EMBL/GenBank/DDBJ databases">
        <authorList>
            <person name="Zhirakovskaya E."/>
        </authorList>
    </citation>
    <scope>NUCLEOTIDE SEQUENCE</scope>
</reference>
<comment type="subcellular location">
    <subcellularLocation>
        <location evidence="1">Cell inner membrane</location>
        <topology evidence="1">Multi-pass membrane protein</topology>
    </subcellularLocation>
</comment>
<dbReference type="PANTHER" id="PTHR35011">
    <property type="entry name" value="2,3-DIKETO-L-GULONATE TRAP TRANSPORTER SMALL PERMEASE PROTEIN YIAM"/>
    <property type="match status" value="1"/>
</dbReference>
<dbReference type="Pfam" id="PF04290">
    <property type="entry name" value="DctQ"/>
    <property type="match status" value="1"/>
</dbReference>
<keyword evidence="4" id="KW-0997">Cell inner membrane</keyword>
<accession>A0A3B0TNM7</accession>
<dbReference type="GO" id="GO:0005886">
    <property type="term" value="C:plasma membrane"/>
    <property type="evidence" value="ECO:0007669"/>
    <property type="project" value="UniProtKB-SubCell"/>
</dbReference>
<evidence type="ECO:0000256" key="7">
    <source>
        <dbReference type="ARBA" id="ARBA00023136"/>
    </source>
</evidence>
<feature type="transmembrane region" description="Helical" evidence="8">
    <location>
        <begin position="136"/>
        <end position="160"/>
    </location>
</feature>
<evidence type="ECO:0000256" key="4">
    <source>
        <dbReference type="ARBA" id="ARBA00022519"/>
    </source>
</evidence>
<feature type="transmembrane region" description="Helical" evidence="8">
    <location>
        <begin position="97"/>
        <end position="115"/>
    </location>
</feature>
<sequence>MVAHSFLSPLAGVIKFTTIIFRGETVSQSAIIAAWAYAGMATLVVSLFFIERKFPAAISRFEENVLAILLTALTLLSFVQVVLRYGFNSGIDGALELNSIMFAWLILFGMSYGIRTNIHLGVDVFIRMLPKKAFKIVALFGAIATLFYAVILISADWLFIFGADTRGGAVTYWSKMFQINLGLEDVKFPTWFYEPLGLDQRVKRWIAYLILPIGLSLLAFRSAQAIVAISNGSRELIIASHEAEELVAENKDILKD</sequence>
<keyword evidence="3" id="KW-1003">Cell membrane</keyword>
<name>A0A3B0TNM7_9ZZZZ</name>
<evidence type="ECO:0000313" key="10">
    <source>
        <dbReference type="EMBL" id="VAW14927.1"/>
    </source>
</evidence>
<feature type="transmembrane region" description="Helical" evidence="8">
    <location>
        <begin position="205"/>
        <end position="229"/>
    </location>
</feature>
<keyword evidence="2" id="KW-0813">Transport</keyword>
<dbReference type="GO" id="GO:0022857">
    <property type="term" value="F:transmembrane transporter activity"/>
    <property type="evidence" value="ECO:0007669"/>
    <property type="project" value="TreeGrafter"/>
</dbReference>
<evidence type="ECO:0000256" key="3">
    <source>
        <dbReference type="ARBA" id="ARBA00022475"/>
    </source>
</evidence>
<dbReference type="AlphaFoldDB" id="A0A3B0TNM7"/>
<keyword evidence="6 8" id="KW-1133">Transmembrane helix</keyword>
<evidence type="ECO:0000256" key="6">
    <source>
        <dbReference type="ARBA" id="ARBA00022989"/>
    </source>
</evidence>
<feature type="transmembrane region" description="Helical" evidence="8">
    <location>
        <begin position="30"/>
        <end position="50"/>
    </location>
</feature>
<organism evidence="10">
    <name type="scientific">hydrothermal vent metagenome</name>
    <dbReference type="NCBI Taxonomy" id="652676"/>
    <lineage>
        <taxon>unclassified sequences</taxon>
        <taxon>metagenomes</taxon>
        <taxon>ecological metagenomes</taxon>
    </lineage>
</organism>
<evidence type="ECO:0000256" key="1">
    <source>
        <dbReference type="ARBA" id="ARBA00004429"/>
    </source>
</evidence>
<evidence type="ECO:0000256" key="5">
    <source>
        <dbReference type="ARBA" id="ARBA00022692"/>
    </source>
</evidence>
<gene>
    <name evidence="10" type="ORF">MNBD_ALPHA11-2433</name>
</gene>
<feature type="domain" description="Tripartite ATP-independent periplasmic transporters DctQ component" evidence="9">
    <location>
        <begin position="73"/>
        <end position="227"/>
    </location>
</feature>
<feature type="transmembrane region" description="Helical" evidence="8">
    <location>
        <begin position="65"/>
        <end position="85"/>
    </location>
</feature>
<evidence type="ECO:0000256" key="8">
    <source>
        <dbReference type="SAM" id="Phobius"/>
    </source>
</evidence>
<dbReference type="PANTHER" id="PTHR35011:SF2">
    <property type="entry name" value="2,3-DIKETO-L-GULONATE TRAP TRANSPORTER SMALL PERMEASE PROTEIN YIAM"/>
    <property type="match status" value="1"/>
</dbReference>
<keyword evidence="5 8" id="KW-0812">Transmembrane</keyword>
<keyword evidence="7 8" id="KW-0472">Membrane</keyword>
<protein>
    <recommendedName>
        <fullName evidence="9">Tripartite ATP-independent periplasmic transporters DctQ component domain-containing protein</fullName>
    </recommendedName>
</protein>
<dbReference type="InterPro" id="IPR055348">
    <property type="entry name" value="DctQ"/>
</dbReference>
<dbReference type="GO" id="GO:0015740">
    <property type="term" value="P:C4-dicarboxylate transport"/>
    <property type="evidence" value="ECO:0007669"/>
    <property type="project" value="TreeGrafter"/>
</dbReference>